<dbReference type="EMBL" id="SPLM01000108">
    <property type="protein sequence ID" value="TMW60478.1"/>
    <property type="molecule type" value="Genomic_DNA"/>
</dbReference>
<organism evidence="2 3">
    <name type="scientific">Pythium oligandrum</name>
    <name type="common">Mycoparasitic fungus</name>
    <dbReference type="NCBI Taxonomy" id="41045"/>
    <lineage>
        <taxon>Eukaryota</taxon>
        <taxon>Sar</taxon>
        <taxon>Stramenopiles</taxon>
        <taxon>Oomycota</taxon>
        <taxon>Peronosporomycetes</taxon>
        <taxon>Pythiales</taxon>
        <taxon>Pythiaceae</taxon>
        <taxon>Pythium</taxon>
    </lineage>
</organism>
<sequence length="326" mass="36458">MSSIGDLLSLGLTDATHGNVLIVGDGNFSFARAFMRKNAASLASQQLNVMATSLDTHAELLQMYPNAGTILEELHAGGVKVIHDINATRLESYDVVTSVAPFDRILFNFPHFAEGGSRRNKIHRHRQLLRDFFASAVHVLHPQGQVWVTLCAGQGGTPADTKQRAWGDTWQIVHCAADARLLLENVHLCPVEELATLGYYSVGYQLRERAFWTSDSLSHVFCRQDSGRRAQFPIEWNRDMSFWITDNFDEATFLDMVKPFFPADRMTLSAHKLDDYHCTKTQRNAVTYRLHITSDVLALSKDDVNDRAIRALATVEASSFASSRAS</sequence>
<evidence type="ECO:0000313" key="2">
    <source>
        <dbReference type="EMBL" id="TMW60478.1"/>
    </source>
</evidence>
<dbReference type="Gene3D" id="3.30.70.380">
    <property type="entry name" value="Ferrodoxin-fold anticodon-binding domain"/>
    <property type="match status" value="1"/>
</dbReference>
<dbReference type="Pfam" id="PF10354">
    <property type="entry name" value="BMT5-like"/>
    <property type="match status" value="1"/>
</dbReference>
<gene>
    <name evidence="2" type="ORF">Poli38472_000520</name>
</gene>
<dbReference type="GO" id="GO:0070042">
    <property type="term" value="F:rRNA (uridine-N3-)-methyltransferase activity"/>
    <property type="evidence" value="ECO:0007669"/>
    <property type="project" value="InterPro"/>
</dbReference>
<evidence type="ECO:0000259" key="1">
    <source>
        <dbReference type="Pfam" id="PF10354"/>
    </source>
</evidence>
<dbReference type="SUPFAM" id="SSF53335">
    <property type="entry name" value="S-adenosyl-L-methionine-dependent methyltransferases"/>
    <property type="match status" value="1"/>
</dbReference>
<comment type="caution">
    <text evidence="2">The sequence shown here is derived from an EMBL/GenBank/DDBJ whole genome shotgun (WGS) entry which is preliminary data.</text>
</comment>
<dbReference type="GO" id="GO:0070475">
    <property type="term" value="P:rRNA base methylation"/>
    <property type="evidence" value="ECO:0007669"/>
    <property type="project" value="InterPro"/>
</dbReference>
<dbReference type="InterPro" id="IPR036690">
    <property type="entry name" value="Fdx_antiC-bd_sf"/>
</dbReference>
<dbReference type="PANTHER" id="PTHR11538">
    <property type="entry name" value="PHENYLALANYL-TRNA SYNTHETASE"/>
    <property type="match status" value="1"/>
</dbReference>
<dbReference type="AlphaFoldDB" id="A0A8K1FJ78"/>
<dbReference type="Gene3D" id="3.40.50.150">
    <property type="entry name" value="Vaccinia Virus protein VP39"/>
    <property type="match status" value="1"/>
</dbReference>
<dbReference type="GO" id="GO:0005737">
    <property type="term" value="C:cytoplasm"/>
    <property type="evidence" value="ECO:0007669"/>
    <property type="project" value="TreeGrafter"/>
</dbReference>
<keyword evidence="3" id="KW-1185">Reference proteome</keyword>
<dbReference type="InterPro" id="IPR019446">
    <property type="entry name" value="BMT5-like"/>
</dbReference>
<reference evidence="2" key="1">
    <citation type="submission" date="2019-03" db="EMBL/GenBank/DDBJ databases">
        <title>Long read genome sequence of the mycoparasitic Pythium oligandrum ATCC 38472 isolated from sugarbeet rhizosphere.</title>
        <authorList>
            <person name="Gaulin E."/>
        </authorList>
    </citation>
    <scope>NUCLEOTIDE SEQUENCE</scope>
    <source>
        <strain evidence="2">ATCC 38472_TT</strain>
    </source>
</reference>
<feature type="domain" description="25S rRNA (uridine-N(3))-methyltransferase BMT5-like" evidence="1">
    <location>
        <begin position="21"/>
        <end position="185"/>
    </location>
</feature>
<dbReference type="Proteomes" id="UP000794436">
    <property type="component" value="Unassembled WGS sequence"/>
</dbReference>
<evidence type="ECO:0000313" key="3">
    <source>
        <dbReference type="Proteomes" id="UP000794436"/>
    </source>
</evidence>
<dbReference type="OrthoDB" id="273345at2759"/>
<dbReference type="InterPro" id="IPR029063">
    <property type="entry name" value="SAM-dependent_MTases_sf"/>
</dbReference>
<proteinExistence type="predicted"/>
<accession>A0A8K1FJ78</accession>
<name>A0A8K1FJ78_PYTOL</name>
<protein>
    <recommendedName>
        <fullName evidence="1">25S rRNA (uridine-N(3))-methyltransferase BMT5-like domain-containing protein</fullName>
    </recommendedName>
</protein>
<dbReference type="PANTHER" id="PTHR11538:SF26">
    <property type="entry name" value="FERREDOXIN-FOLD ANTICODON-BINDING DOMAIN-CONTAINING PROTEIN 1"/>
    <property type="match status" value="1"/>
</dbReference>